<dbReference type="EMBL" id="BATB01000015">
    <property type="protein sequence ID" value="GAD55462.1"/>
    <property type="molecule type" value="Genomic_DNA"/>
</dbReference>
<dbReference type="Proteomes" id="UP000016566">
    <property type="component" value="Unassembled WGS sequence"/>
</dbReference>
<keyword evidence="1" id="KW-1133">Transmembrane helix</keyword>
<feature type="transmembrane region" description="Helical" evidence="1">
    <location>
        <begin position="12"/>
        <end position="34"/>
    </location>
</feature>
<sequence length="38" mass="4141">MSRRRIALGTSAFLAVPIGIGLWVLIICGVAQLIEVRF</sequence>
<protein>
    <submittedName>
        <fullName evidence="2">Uncharacterized protein</fullName>
    </submittedName>
</protein>
<evidence type="ECO:0000256" key="1">
    <source>
        <dbReference type="SAM" id="Phobius"/>
    </source>
</evidence>
<keyword evidence="1" id="KW-0812">Transmembrane</keyword>
<evidence type="ECO:0000313" key="2">
    <source>
        <dbReference type="EMBL" id="GAD55462.1"/>
    </source>
</evidence>
<reference evidence="2" key="1">
    <citation type="journal article" date="2013" name="Genome Announc.">
        <title>Draft Genome Sequence of Loktanella cinnabarina LL-001T, Isolated from Deep-Sea Floor Sediment.</title>
        <authorList>
            <person name="Nishi S."/>
            <person name="Tsubouchi T."/>
            <person name="Takaki Y."/>
            <person name="Koyanagi R."/>
            <person name="Satoh N."/>
            <person name="Maruyama T."/>
            <person name="Hatada Y."/>
        </authorList>
    </citation>
    <scope>NUCLEOTIDE SEQUENCE [LARGE SCALE GENOMIC DNA]</scope>
    <source>
        <strain evidence="2">LL-001</strain>
    </source>
</reference>
<accession>U2Z324</accession>
<comment type="caution">
    <text evidence="2">The sequence shown here is derived from an EMBL/GenBank/DDBJ whole genome shotgun (WGS) entry which is preliminary data.</text>
</comment>
<name>U2Z324_9RHOB</name>
<dbReference type="AlphaFoldDB" id="U2Z324"/>
<gene>
    <name evidence="2" type="ORF">MBELCI_1514</name>
</gene>
<keyword evidence="1" id="KW-0472">Membrane</keyword>
<keyword evidence="3" id="KW-1185">Reference proteome</keyword>
<proteinExistence type="predicted"/>
<dbReference type="STRING" id="1337093.MBELCI_1514"/>
<organism evidence="2 3">
    <name type="scientific">Limimaricola cinnabarinus LL-001</name>
    <dbReference type="NCBI Taxonomy" id="1337093"/>
    <lineage>
        <taxon>Bacteria</taxon>
        <taxon>Pseudomonadati</taxon>
        <taxon>Pseudomonadota</taxon>
        <taxon>Alphaproteobacteria</taxon>
        <taxon>Rhodobacterales</taxon>
        <taxon>Paracoccaceae</taxon>
        <taxon>Limimaricola</taxon>
    </lineage>
</organism>
<evidence type="ECO:0000313" key="3">
    <source>
        <dbReference type="Proteomes" id="UP000016566"/>
    </source>
</evidence>